<dbReference type="CDD" id="cd03713">
    <property type="entry name" value="EFG_mtEFG_C"/>
    <property type="match status" value="1"/>
</dbReference>
<dbReference type="InterPro" id="IPR000640">
    <property type="entry name" value="EFG_V-like"/>
</dbReference>
<dbReference type="NCBIfam" id="NF009381">
    <property type="entry name" value="PRK12740.1-5"/>
    <property type="match status" value="1"/>
</dbReference>
<dbReference type="CDD" id="cd16262">
    <property type="entry name" value="EFG_III"/>
    <property type="match status" value="1"/>
</dbReference>
<evidence type="ECO:0000256" key="2">
    <source>
        <dbReference type="ARBA" id="ARBA00022741"/>
    </source>
</evidence>
<dbReference type="Gene3D" id="3.40.50.300">
    <property type="entry name" value="P-loop containing nucleotide triphosphate hydrolases"/>
    <property type="match status" value="1"/>
</dbReference>
<dbReference type="Gene3D" id="2.40.30.10">
    <property type="entry name" value="Translation factors"/>
    <property type="match status" value="1"/>
</dbReference>
<dbReference type="CDD" id="cd04088">
    <property type="entry name" value="EFG_mtEFG_II"/>
    <property type="match status" value="1"/>
</dbReference>
<dbReference type="RefSeq" id="WP_128700638.1">
    <property type="nucleotide sequence ID" value="NZ_CP019384.1"/>
</dbReference>
<dbReference type="InterPro" id="IPR035647">
    <property type="entry name" value="EFG_III/V"/>
</dbReference>
<accession>A0A410P6H0</accession>
<dbReference type="KEGG" id="vai:BU251_08040"/>
<dbReference type="NCBIfam" id="TIGR00231">
    <property type="entry name" value="small_GTP"/>
    <property type="match status" value="1"/>
</dbReference>
<proteinExistence type="predicted"/>
<dbReference type="Gene3D" id="3.30.230.10">
    <property type="match status" value="1"/>
</dbReference>
<dbReference type="InterPro" id="IPR027417">
    <property type="entry name" value="P-loop_NTPase"/>
</dbReference>
<dbReference type="FunFam" id="3.30.70.240:FF:000001">
    <property type="entry name" value="Elongation factor G"/>
    <property type="match status" value="1"/>
</dbReference>
<dbReference type="InterPro" id="IPR005517">
    <property type="entry name" value="Transl_elong_EFG/EF2_IV"/>
</dbReference>
<dbReference type="Gene3D" id="3.30.70.870">
    <property type="entry name" value="Elongation Factor G (Translational Gtpase), domain 3"/>
    <property type="match status" value="1"/>
</dbReference>
<evidence type="ECO:0000259" key="7">
    <source>
        <dbReference type="PROSITE" id="PS51722"/>
    </source>
</evidence>
<dbReference type="Pfam" id="PF00009">
    <property type="entry name" value="GTP_EFTU"/>
    <property type="match status" value="1"/>
</dbReference>
<dbReference type="SUPFAM" id="SSF52540">
    <property type="entry name" value="P-loop containing nucleoside triphosphate hydrolases"/>
    <property type="match status" value="1"/>
</dbReference>
<comment type="function">
    <text evidence="6">Catalyzes the GTP-dependent ribosomal translocation step during translation elongation. During this step, the ribosome changes from the pre-translocational (PRE) to the post-translocational (POST) state as the newly formed A-site-bound peptidyl-tRNA and P-site-bound deacylated tRNA move to the P and E sites, respectively. Catalyzes the coordinated movement of the two tRNA molecules, the mRNA and conformational changes in the ribosome.</text>
</comment>
<dbReference type="SUPFAM" id="SSF54211">
    <property type="entry name" value="Ribosomal protein S5 domain 2-like"/>
    <property type="match status" value="1"/>
</dbReference>
<keyword evidence="4" id="KW-0648">Protein biosynthesis</keyword>
<keyword evidence="3 8" id="KW-0251">Elongation factor</keyword>
<protein>
    <recommendedName>
        <fullName evidence="1">Elongation factor G</fullName>
    </recommendedName>
</protein>
<dbReference type="GO" id="GO:0003746">
    <property type="term" value="F:translation elongation factor activity"/>
    <property type="evidence" value="ECO:0007669"/>
    <property type="project" value="UniProtKB-KW"/>
</dbReference>
<evidence type="ECO:0000256" key="3">
    <source>
        <dbReference type="ARBA" id="ARBA00022768"/>
    </source>
</evidence>
<dbReference type="Pfam" id="PF03764">
    <property type="entry name" value="EFG_IV"/>
    <property type="match status" value="1"/>
</dbReference>
<dbReference type="EMBL" id="CP019384">
    <property type="protein sequence ID" value="QAT17671.1"/>
    <property type="molecule type" value="Genomic_DNA"/>
</dbReference>
<dbReference type="InterPro" id="IPR014721">
    <property type="entry name" value="Ribsml_uS5_D2-typ_fold_subgr"/>
</dbReference>
<dbReference type="InterPro" id="IPR053905">
    <property type="entry name" value="EF-G-like_DII"/>
</dbReference>
<evidence type="ECO:0000256" key="1">
    <source>
        <dbReference type="ARBA" id="ARBA00017872"/>
    </source>
</evidence>
<dbReference type="SMART" id="SM00838">
    <property type="entry name" value="EFG_C"/>
    <property type="match status" value="1"/>
</dbReference>
<keyword evidence="2" id="KW-0547">Nucleotide-binding</keyword>
<reference evidence="8 9" key="1">
    <citation type="submission" date="2017-01" db="EMBL/GenBank/DDBJ databases">
        <title>First insights into the biology of 'candidatus Vampirococcus archaeovorus'.</title>
        <authorList>
            <person name="Kizina J."/>
            <person name="Jordan S."/>
            <person name="Stueber K."/>
            <person name="Reinhardt R."/>
            <person name="Harder J."/>
        </authorList>
    </citation>
    <scope>NUCLEOTIDE SEQUENCE [LARGE SCALE GENOMIC DNA]</scope>
    <source>
        <strain evidence="8 9">LiM</strain>
    </source>
</reference>
<dbReference type="Proteomes" id="UP000287243">
    <property type="component" value="Chromosome"/>
</dbReference>
<name>A0A410P6H0_VELA1</name>
<dbReference type="InterPro" id="IPR035649">
    <property type="entry name" value="EFG_V"/>
</dbReference>
<dbReference type="SUPFAM" id="SSF54980">
    <property type="entry name" value="EF-G C-terminal domain-like"/>
    <property type="match status" value="2"/>
</dbReference>
<evidence type="ECO:0000256" key="6">
    <source>
        <dbReference type="ARBA" id="ARBA00024731"/>
    </source>
</evidence>
<dbReference type="AlphaFoldDB" id="A0A410P6H0"/>
<dbReference type="Pfam" id="PF00679">
    <property type="entry name" value="EFG_C"/>
    <property type="match status" value="1"/>
</dbReference>
<keyword evidence="5" id="KW-0342">GTP-binding</keyword>
<dbReference type="GO" id="GO:0003924">
    <property type="term" value="F:GTPase activity"/>
    <property type="evidence" value="ECO:0007669"/>
    <property type="project" value="InterPro"/>
</dbReference>
<evidence type="ECO:0000256" key="5">
    <source>
        <dbReference type="ARBA" id="ARBA00023134"/>
    </source>
</evidence>
<dbReference type="PANTHER" id="PTHR43261:SF6">
    <property type="entry name" value="ELONGATION FACTOR G-LIKE PROTEIN"/>
    <property type="match status" value="1"/>
</dbReference>
<dbReference type="InterPro" id="IPR047872">
    <property type="entry name" value="EFG_IV"/>
</dbReference>
<evidence type="ECO:0000313" key="9">
    <source>
        <dbReference type="Proteomes" id="UP000287243"/>
    </source>
</evidence>
<keyword evidence="9" id="KW-1185">Reference proteome</keyword>
<dbReference type="SMART" id="SM00889">
    <property type="entry name" value="EFG_IV"/>
    <property type="match status" value="1"/>
</dbReference>
<feature type="domain" description="Tr-type G" evidence="7">
    <location>
        <begin position="7"/>
        <end position="237"/>
    </location>
</feature>
<dbReference type="InterPro" id="IPR005225">
    <property type="entry name" value="Small_GTP-bd"/>
</dbReference>
<dbReference type="InterPro" id="IPR000795">
    <property type="entry name" value="T_Tr_GTP-bd_dom"/>
</dbReference>
<organism evidence="8 9">
    <name type="scientific">Velamenicoccus archaeovorus</name>
    <dbReference type="NCBI Taxonomy" id="1930593"/>
    <lineage>
        <taxon>Bacteria</taxon>
        <taxon>Pseudomonadati</taxon>
        <taxon>Candidatus Omnitrophota</taxon>
        <taxon>Candidatus Velamenicoccus</taxon>
    </lineage>
</organism>
<gene>
    <name evidence="8" type="ORF">BU251_08040</name>
</gene>
<dbReference type="Gene3D" id="3.30.70.240">
    <property type="match status" value="1"/>
</dbReference>
<dbReference type="CDD" id="cd01434">
    <property type="entry name" value="EFG_mtEFG1_IV"/>
    <property type="match status" value="1"/>
</dbReference>
<dbReference type="Pfam" id="PF22042">
    <property type="entry name" value="EF-G_D2"/>
    <property type="match status" value="1"/>
</dbReference>
<dbReference type="SUPFAM" id="SSF50447">
    <property type="entry name" value="Translation proteins"/>
    <property type="match status" value="1"/>
</dbReference>
<dbReference type="PRINTS" id="PR00315">
    <property type="entry name" value="ELONGATNFCT"/>
</dbReference>
<dbReference type="InterPro" id="IPR009000">
    <property type="entry name" value="Transl_B-barrel_sf"/>
</dbReference>
<dbReference type="PROSITE" id="PS51722">
    <property type="entry name" value="G_TR_2"/>
    <property type="match status" value="1"/>
</dbReference>
<dbReference type="PANTHER" id="PTHR43261">
    <property type="entry name" value="TRANSLATION ELONGATION FACTOR G-RELATED"/>
    <property type="match status" value="1"/>
</dbReference>
<evidence type="ECO:0000256" key="4">
    <source>
        <dbReference type="ARBA" id="ARBA00022917"/>
    </source>
</evidence>
<dbReference type="Pfam" id="PF14492">
    <property type="entry name" value="EFG_III"/>
    <property type="match status" value="1"/>
</dbReference>
<evidence type="ECO:0000313" key="8">
    <source>
        <dbReference type="EMBL" id="QAT17671.1"/>
    </source>
</evidence>
<dbReference type="OrthoDB" id="9804431at2"/>
<dbReference type="GO" id="GO:0005525">
    <property type="term" value="F:GTP binding"/>
    <property type="evidence" value="ECO:0007669"/>
    <property type="project" value="UniProtKB-KW"/>
</dbReference>
<sequence length="652" mass="71297">MDNVKPDAKRTVVFVSHAQAGKTTLVEALLFAAGAVSRKGAIAEGNTTSDYNADEIQRKNSINSSLCHLSWRNHSVQMVDTPGYADFAADMLGAVRAVDAGILVIDATGGIEVGTERAWDALEELKLSRLIFINKTDKENVNLDEVVREIKERFSKAAAVVSFPVSAELKEAIAETNDELLERYLEGKEIKEEEFKKALKDAIVKGKLYPIIAGSALTDKGTKELLDFIVDYLPSPLERPAVAVTDAQTDQPRELKLAEDAPFAAFVFKSVVDPFVGQLTILRIFSGTLAGNTGFYNVTRGTKERIGQLILLQGKEQRPVASASCGDIVAVSKLKETLLGDSLADEKQQVVFAPIAFPEPVFSSSIKPKTRQDEEKISEALAKLCASDPTFKISRDTQTKETIISGLGDQHIDVMVKRLKERYHVEVEIGTPKVPYKETIKKAARAQGKHKKQSGGRGQYGDVWLEVAPLERGKDFEFVDKIVGGAIPRNFIPSVEKGVHNAMLGGVITSFPMVGVRATAYDGSYHDVDSSDMAFQIAGALAFRKAAMDAQPILLEPIMEVEVTVPEECMGSIPADLNSRRGRVLGVEARGKNQTIKALVPLAEMFRYATDLRSMTGGRGSYTMHFSSYEEVPAKISQGIVAQNPRHKHEEE</sequence>
<dbReference type="GO" id="GO:0032790">
    <property type="term" value="P:ribosome disassembly"/>
    <property type="evidence" value="ECO:0007669"/>
    <property type="project" value="TreeGrafter"/>
</dbReference>
<dbReference type="InterPro" id="IPR020568">
    <property type="entry name" value="Ribosomal_Su5_D2-typ_SF"/>
</dbReference>
<dbReference type="FunFam" id="3.30.230.10:FF:000003">
    <property type="entry name" value="Elongation factor G"/>
    <property type="match status" value="1"/>
</dbReference>
<dbReference type="InterPro" id="IPR009022">
    <property type="entry name" value="EFG_III"/>
</dbReference>
<dbReference type="InterPro" id="IPR041095">
    <property type="entry name" value="EFG_II"/>
</dbReference>